<evidence type="ECO:0000256" key="8">
    <source>
        <dbReference type="SAM" id="MobiDB-lite"/>
    </source>
</evidence>
<dbReference type="Proteomes" id="UP000532252">
    <property type="component" value="Unassembled WGS sequence"/>
</dbReference>
<evidence type="ECO:0000256" key="6">
    <source>
        <dbReference type="ARBA" id="ARBA00022840"/>
    </source>
</evidence>
<dbReference type="AlphaFoldDB" id="A0A7K5CD58"/>
<keyword evidence="5 10" id="KW-0418">Kinase</keyword>
<evidence type="ECO:0000259" key="9">
    <source>
        <dbReference type="PROSITE" id="PS50011"/>
    </source>
</evidence>
<dbReference type="SUPFAM" id="SSF56112">
    <property type="entry name" value="Protein kinase-like (PK-like)"/>
    <property type="match status" value="1"/>
</dbReference>
<evidence type="ECO:0000256" key="4">
    <source>
        <dbReference type="ARBA" id="ARBA00022741"/>
    </source>
</evidence>
<comment type="similarity">
    <text evidence="1">Belongs to the protein kinase superfamily. CAMK Ser/Thr protein kinase family.</text>
</comment>
<feature type="non-terminal residue" evidence="10">
    <location>
        <position position="361"/>
    </location>
</feature>
<dbReference type="PROSITE" id="PS00107">
    <property type="entry name" value="PROTEIN_KINASE_ATP"/>
    <property type="match status" value="1"/>
</dbReference>
<dbReference type="InterPro" id="IPR000719">
    <property type="entry name" value="Prot_kinase_dom"/>
</dbReference>
<sequence length="361" mass="40625">WLCSGADMPSSQPIDIPDAKKRNKKKKRCRATDSFSGRFEDVYQLQEEVLGEGAHARVQSCVNLITNKEYAVKIIEKRLGHIRSRVFREVEMLYQCQGHRNVLELIEFFEEEERFYLVFEKMRGGECGTREGELGQQDPHEPQLCSHLATGSILTHIHRRRHFNELEASVVVQDIASALHFLHNKGELGRPSTFPSEVQPQRSGRTLPVPPAPSLPTLGAHPLPWGSPCLSPQCGSAEYMAPEVVEAFNEEASIYDKRCDLWSLGVILYIMLSGYPPFVGHCGSDCGWDRGEACHTCQNMLFESIQEGKYEFPDKDWAHISFGAKDLISKLLVRDAKKRLSAAQVLEHPWVQGVSVGVPSP</sequence>
<dbReference type="GO" id="GO:0005524">
    <property type="term" value="F:ATP binding"/>
    <property type="evidence" value="ECO:0007669"/>
    <property type="project" value="UniProtKB-UniRule"/>
</dbReference>
<evidence type="ECO:0000313" key="10">
    <source>
        <dbReference type="EMBL" id="NWS06212.1"/>
    </source>
</evidence>
<protein>
    <submittedName>
        <fullName evidence="10">MKNK2 kinase</fullName>
    </submittedName>
</protein>
<evidence type="ECO:0000313" key="11">
    <source>
        <dbReference type="Proteomes" id="UP000532252"/>
    </source>
</evidence>
<feature type="binding site" evidence="7">
    <location>
        <position position="73"/>
    </location>
    <ligand>
        <name>ATP</name>
        <dbReference type="ChEBI" id="CHEBI:30616"/>
    </ligand>
</feature>
<accession>A0A7K5CD58</accession>
<evidence type="ECO:0000256" key="5">
    <source>
        <dbReference type="ARBA" id="ARBA00022777"/>
    </source>
</evidence>
<reference evidence="10 11" key="1">
    <citation type="submission" date="2019-09" db="EMBL/GenBank/DDBJ databases">
        <title>Bird 10,000 Genomes (B10K) Project - Family phase.</title>
        <authorList>
            <person name="Zhang G."/>
        </authorList>
    </citation>
    <scope>NUCLEOTIDE SEQUENCE [LARGE SCALE GENOMIC DNA]</scope>
    <source>
        <strain evidence="10">B10K-DU-001-75</strain>
        <tissue evidence="10">Muscle</tissue>
    </source>
</reference>
<dbReference type="EMBL" id="VXBE01009647">
    <property type="protein sequence ID" value="NWS06212.1"/>
    <property type="molecule type" value="Genomic_DNA"/>
</dbReference>
<keyword evidence="11" id="KW-1185">Reference proteome</keyword>
<comment type="caution">
    <text evidence="10">The sequence shown here is derived from an EMBL/GenBank/DDBJ whole genome shotgun (WGS) entry which is preliminary data.</text>
</comment>
<evidence type="ECO:0000256" key="3">
    <source>
        <dbReference type="ARBA" id="ARBA00022679"/>
    </source>
</evidence>
<dbReference type="Pfam" id="PF00069">
    <property type="entry name" value="Pkinase"/>
    <property type="match status" value="2"/>
</dbReference>
<dbReference type="GO" id="GO:0004674">
    <property type="term" value="F:protein serine/threonine kinase activity"/>
    <property type="evidence" value="ECO:0007669"/>
    <property type="project" value="UniProtKB-KW"/>
</dbReference>
<dbReference type="InterPro" id="IPR017441">
    <property type="entry name" value="Protein_kinase_ATP_BS"/>
</dbReference>
<keyword evidence="3" id="KW-0808">Transferase</keyword>
<proteinExistence type="inferred from homology"/>
<evidence type="ECO:0000256" key="2">
    <source>
        <dbReference type="ARBA" id="ARBA00022527"/>
    </source>
</evidence>
<name>A0A7K5CD58_MOTAL</name>
<keyword evidence="2" id="KW-0723">Serine/threonine-protein kinase</keyword>
<dbReference type="PANTHER" id="PTHR24349">
    <property type="entry name" value="SERINE/THREONINE-PROTEIN KINASE"/>
    <property type="match status" value="1"/>
</dbReference>
<keyword evidence="4 7" id="KW-0547">Nucleotide-binding</keyword>
<evidence type="ECO:0000256" key="7">
    <source>
        <dbReference type="PROSITE-ProRule" id="PRU10141"/>
    </source>
</evidence>
<dbReference type="Gene3D" id="1.10.510.10">
    <property type="entry name" value="Transferase(Phosphotransferase) domain 1"/>
    <property type="match status" value="1"/>
</dbReference>
<evidence type="ECO:0000256" key="1">
    <source>
        <dbReference type="ARBA" id="ARBA00006692"/>
    </source>
</evidence>
<feature type="region of interest" description="Disordered" evidence="8">
    <location>
        <begin position="1"/>
        <end position="23"/>
    </location>
</feature>
<dbReference type="PROSITE" id="PS50011">
    <property type="entry name" value="PROTEIN_KINASE_DOM"/>
    <property type="match status" value="1"/>
</dbReference>
<dbReference type="InterPro" id="IPR011009">
    <property type="entry name" value="Kinase-like_dom_sf"/>
</dbReference>
<feature type="domain" description="Protein kinase" evidence="9">
    <location>
        <begin position="44"/>
        <end position="351"/>
    </location>
</feature>
<feature type="non-terminal residue" evidence="10">
    <location>
        <position position="1"/>
    </location>
</feature>
<gene>
    <name evidence="10" type="primary">Mknk2_1</name>
    <name evidence="10" type="ORF">MOTALB_R01973</name>
</gene>
<dbReference type="FunFam" id="3.30.200.20:FF:000093">
    <property type="entry name" value="Putative map kinase-interacting serine/threonine-protein kinase 1"/>
    <property type="match status" value="1"/>
</dbReference>
<dbReference type="Gene3D" id="3.30.200.20">
    <property type="entry name" value="Phosphorylase Kinase, domain 1"/>
    <property type="match status" value="1"/>
</dbReference>
<keyword evidence="6 7" id="KW-0067">ATP-binding</keyword>
<dbReference type="InterPro" id="IPR050205">
    <property type="entry name" value="CDPK_Ser/Thr_kinases"/>
</dbReference>
<organism evidence="10 11">
    <name type="scientific">Motacilla alba</name>
    <name type="common">White wagtail</name>
    <name type="synonym">Pied wagtail</name>
    <dbReference type="NCBI Taxonomy" id="45807"/>
    <lineage>
        <taxon>Eukaryota</taxon>
        <taxon>Metazoa</taxon>
        <taxon>Chordata</taxon>
        <taxon>Craniata</taxon>
        <taxon>Vertebrata</taxon>
        <taxon>Euteleostomi</taxon>
        <taxon>Archelosauria</taxon>
        <taxon>Archosauria</taxon>
        <taxon>Dinosauria</taxon>
        <taxon>Saurischia</taxon>
        <taxon>Theropoda</taxon>
        <taxon>Coelurosauria</taxon>
        <taxon>Aves</taxon>
        <taxon>Neognathae</taxon>
        <taxon>Neoaves</taxon>
        <taxon>Telluraves</taxon>
        <taxon>Australaves</taxon>
        <taxon>Passeriformes</taxon>
        <taxon>Passeroidea</taxon>
        <taxon>Motacillidae</taxon>
        <taxon>Motacilla</taxon>
    </lineage>
</organism>